<dbReference type="PANTHER" id="PTHR35936:SF19">
    <property type="entry name" value="AMINO-ACID-BINDING PROTEIN YXEM-RELATED"/>
    <property type="match status" value="1"/>
</dbReference>
<proteinExistence type="inferred from homology"/>
<gene>
    <name evidence="2" type="ORF">PGX00_20920</name>
</gene>
<reference evidence="2 3" key="1">
    <citation type="submission" date="2023-01" db="EMBL/GenBank/DDBJ databases">
        <title>Vibrio sp. KJ40-1 sp.nov, isolated from marine algae.</title>
        <authorList>
            <person name="Butt M."/>
            <person name="Kim J.M.J."/>
            <person name="Jeon C.O.C."/>
        </authorList>
    </citation>
    <scope>NUCLEOTIDE SEQUENCE [LARGE SCALE GENOMIC DNA]</scope>
    <source>
        <strain evidence="2 3">KJ40-1</strain>
    </source>
</reference>
<keyword evidence="3" id="KW-1185">Reference proteome</keyword>
<dbReference type="EMBL" id="JAQLOI010000003">
    <property type="protein sequence ID" value="MDB1125989.1"/>
    <property type="molecule type" value="Genomic_DNA"/>
</dbReference>
<evidence type="ECO:0000313" key="2">
    <source>
        <dbReference type="EMBL" id="MDB1125989.1"/>
    </source>
</evidence>
<dbReference type="SUPFAM" id="SSF53850">
    <property type="entry name" value="Periplasmic binding protein-like II"/>
    <property type="match status" value="1"/>
</dbReference>
<evidence type="ECO:0000256" key="1">
    <source>
        <dbReference type="ARBA" id="ARBA00010333"/>
    </source>
</evidence>
<evidence type="ECO:0000313" key="3">
    <source>
        <dbReference type="Proteomes" id="UP001210678"/>
    </source>
</evidence>
<organism evidence="2 3">
    <name type="scientific">Vibrio algarum</name>
    <dbReference type="NCBI Taxonomy" id="3020714"/>
    <lineage>
        <taxon>Bacteria</taxon>
        <taxon>Pseudomonadati</taxon>
        <taxon>Pseudomonadota</taxon>
        <taxon>Gammaproteobacteria</taxon>
        <taxon>Vibrionales</taxon>
        <taxon>Vibrionaceae</taxon>
        <taxon>Vibrio</taxon>
    </lineage>
</organism>
<dbReference type="PANTHER" id="PTHR35936">
    <property type="entry name" value="MEMBRANE-BOUND LYTIC MUREIN TRANSGLYCOSYLASE F"/>
    <property type="match status" value="1"/>
</dbReference>
<accession>A0ABT4YWP1</accession>
<name>A0ABT4YWP1_9VIBR</name>
<protein>
    <submittedName>
        <fullName evidence="2">Transporter substrate-binding domain-containing protein</fullName>
    </submittedName>
</protein>
<dbReference type="Proteomes" id="UP001210678">
    <property type="component" value="Unassembled WGS sequence"/>
</dbReference>
<sequence>MRRYSLKILLFSFFLLRGTSLYAQDILVISTMAKTGATEPVSMILRQAYQQIGIEIQIRQAPGKRSLFNANSGKADGEAYRIIGLESNFSNLVRVDVPVREENMYFYVKKGGEFDVTGWENFPGNLTLGYIRGTYFVERAAIVHHIKVQPSSHYEHLLKQLNANRNDVIIMSNQGEPLIRKLNLNENIIRLEPPAHSFALYHYLHKRNINVIPKITESLKQMQTSGQIQKINDEN</sequence>
<dbReference type="Gene3D" id="3.40.190.10">
    <property type="entry name" value="Periplasmic binding protein-like II"/>
    <property type="match status" value="2"/>
</dbReference>
<dbReference type="RefSeq" id="WP_272140206.1">
    <property type="nucleotide sequence ID" value="NZ_JAQLOI010000003.1"/>
</dbReference>
<comment type="similarity">
    <text evidence="1">Belongs to the bacterial solute-binding protein 3 family.</text>
</comment>
<comment type="caution">
    <text evidence="2">The sequence shown here is derived from an EMBL/GenBank/DDBJ whole genome shotgun (WGS) entry which is preliminary data.</text>
</comment>